<keyword evidence="1" id="KW-0812">Transmembrane</keyword>
<keyword evidence="1" id="KW-0472">Membrane</keyword>
<evidence type="ECO:0000313" key="2">
    <source>
        <dbReference type="EMBL" id="GGD27984.1"/>
    </source>
</evidence>
<sequence>MSATSETIAETTFVALAMNAHSRMVSKDASYIVNWTTDMLVLIATATIAMTSAVIASPDRPDPRGVGLAYP</sequence>
<reference evidence="2" key="2">
    <citation type="submission" date="2020-09" db="EMBL/GenBank/DDBJ databases">
        <authorList>
            <person name="Sun Q."/>
            <person name="Zhou Y."/>
        </authorList>
    </citation>
    <scope>NUCLEOTIDE SEQUENCE</scope>
    <source>
        <strain evidence="2">CGMCC 1.15152</strain>
    </source>
</reference>
<protein>
    <submittedName>
        <fullName evidence="2">Uncharacterized protein</fullName>
    </submittedName>
</protein>
<name>A0A916Y2G7_9MICO</name>
<organism evidence="2 3">
    <name type="scientific">Microbacterium faecale</name>
    <dbReference type="NCBI Taxonomy" id="1804630"/>
    <lineage>
        <taxon>Bacteria</taxon>
        <taxon>Bacillati</taxon>
        <taxon>Actinomycetota</taxon>
        <taxon>Actinomycetes</taxon>
        <taxon>Micrococcales</taxon>
        <taxon>Microbacteriaceae</taxon>
        <taxon>Microbacterium</taxon>
    </lineage>
</organism>
<keyword evidence="1" id="KW-1133">Transmembrane helix</keyword>
<comment type="caution">
    <text evidence="2">The sequence shown here is derived from an EMBL/GenBank/DDBJ whole genome shotgun (WGS) entry which is preliminary data.</text>
</comment>
<evidence type="ECO:0000256" key="1">
    <source>
        <dbReference type="SAM" id="Phobius"/>
    </source>
</evidence>
<dbReference type="EMBL" id="BMHO01000001">
    <property type="protein sequence ID" value="GGD27984.1"/>
    <property type="molecule type" value="Genomic_DNA"/>
</dbReference>
<dbReference type="AlphaFoldDB" id="A0A916Y2G7"/>
<keyword evidence="3" id="KW-1185">Reference proteome</keyword>
<feature type="transmembrane region" description="Helical" evidence="1">
    <location>
        <begin position="32"/>
        <end position="56"/>
    </location>
</feature>
<evidence type="ECO:0000313" key="3">
    <source>
        <dbReference type="Proteomes" id="UP000633205"/>
    </source>
</evidence>
<gene>
    <name evidence="2" type="ORF">GCM10010915_05000</name>
</gene>
<accession>A0A916Y2G7</accession>
<reference evidence="2" key="1">
    <citation type="journal article" date="2014" name="Int. J. Syst. Evol. Microbiol.">
        <title>Complete genome sequence of Corynebacterium casei LMG S-19264T (=DSM 44701T), isolated from a smear-ripened cheese.</title>
        <authorList>
            <consortium name="US DOE Joint Genome Institute (JGI-PGF)"/>
            <person name="Walter F."/>
            <person name="Albersmeier A."/>
            <person name="Kalinowski J."/>
            <person name="Ruckert C."/>
        </authorList>
    </citation>
    <scope>NUCLEOTIDE SEQUENCE</scope>
    <source>
        <strain evidence="2">CGMCC 1.15152</strain>
    </source>
</reference>
<dbReference type="Proteomes" id="UP000633205">
    <property type="component" value="Unassembled WGS sequence"/>
</dbReference>
<proteinExistence type="predicted"/>